<dbReference type="FunFam" id="2.60.40.10:FF:000495">
    <property type="entry name" value="Periplasmic beta-glucosidase"/>
    <property type="match status" value="1"/>
</dbReference>
<evidence type="ECO:0000313" key="8">
    <source>
        <dbReference type="Proteomes" id="UP000255207"/>
    </source>
</evidence>
<evidence type="ECO:0000256" key="3">
    <source>
        <dbReference type="ARBA" id="ARBA00031448"/>
    </source>
</evidence>
<dbReference type="InterPro" id="IPR036962">
    <property type="entry name" value="Glyco_hydro_3_N_sf"/>
</dbReference>
<gene>
    <name evidence="7" type="ORF">DWE98_00380</name>
</gene>
<dbReference type="Gene3D" id="3.40.50.1700">
    <property type="entry name" value="Glycoside hydrolase family 3 C-terminal domain"/>
    <property type="match status" value="1"/>
</dbReference>
<evidence type="ECO:0000259" key="6">
    <source>
        <dbReference type="SMART" id="SM01217"/>
    </source>
</evidence>
<accession>A0A370LAS5</accession>
<protein>
    <recommendedName>
        <fullName evidence="5">Beta-D-glucoside glucohydrolase</fullName>
    </recommendedName>
    <alternativeName>
        <fullName evidence="3">Cellobiase</fullName>
    </alternativeName>
    <alternativeName>
        <fullName evidence="4">Gentiobiase</fullName>
    </alternativeName>
</protein>
<keyword evidence="8" id="KW-1185">Reference proteome</keyword>
<organism evidence="7 8">
    <name type="scientific">Bosea caraganae</name>
    <dbReference type="NCBI Taxonomy" id="2763117"/>
    <lineage>
        <taxon>Bacteria</taxon>
        <taxon>Pseudomonadati</taxon>
        <taxon>Pseudomonadota</taxon>
        <taxon>Alphaproteobacteria</taxon>
        <taxon>Hyphomicrobiales</taxon>
        <taxon>Boseaceae</taxon>
        <taxon>Bosea</taxon>
    </lineage>
</organism>
<comment type="caution">
    <text evidence="7">The sequence shown here is derived from an EMBL/GenBank/DDBJ whole genome shotgun (WGS) entry which is preliminary data.</text>
</comment>
<dbReference type="InterPro" id="IPR013783">
    <property type="entry name" value="Ig-like_fold"/>
</dbReference>
<dbReference type="InterPro" id="IPR050288">
    <property type="entry name" value="Cellulose_deg_GH3"/>
</dbReference>
<name>A0A370LAS5_9HYPH</name>
<dbReference type="Pfam" id="PF14310">
    <property type="entry name" value="Fn3-like"/>
    <property type="match status" value="1"/>
</dbReference>
<dbReference type="Proteomes" id="UP000255207">
    <property type="component" value="Unassembled WGS sequence"/>
</dbReference>
<dbReference type="InterPro" id="IPR026891">
    <property type="entry name" value="Fn3-like"/>
</dbReference>
<proteinExistence type="inferred from homology"/>
<evidence type="ECO:0000256" key="4">
    <source>
        <dbReference type="ARBA" id="ARBA00032194"/>
    </source>
</evidence>
<dbReference type="PRINTS" id="PR00133">
    <property type="entry name" value="GLHYDRLASE3"/>
</dbReference>
<keyword evidence="2 7" id="KW-0378">Hydrolase</keyword>
<dbReference type="AlphaFoldDB" id="A0A370LAS5"/>
<evidence type="ECO:0000313" key="7">
    <source>
        <dbReference type="EMBL" id="RDJ29074.1"/>
    </source>
</evidence>
<sequence>MQRLSHVGRSCRAGWSASPVQETHFMILRLAAALVLCILALPSLAQVPVAWKTGREAVVIEQRVEALLKRMTLDEKVGQLHLSGRGEGFNAARIREGRMGAVMNFVVPQEIADAQRAVRESRLKIPLIIGLDAVHGFSTYFPLPLGQASSWNPELIEEAAYWTGREAGAAGINWTFAPMVDISRDPRWGRVLEGAGEDPYLGSVVAAARTHGYQRGGVATTVKHLVGYGASEAGRDYNSTWIPTSQLFDVYLPPFKAAFDAGSMTAMAAFNALNGMPTTAHRELLTGLLRDKWKFKGFVVSDFGSITELRLHGIARDDAEAGRKALLAGIDMDMMGDVYDKHLAAEVKAGRVPLKALDEAVRRVLRVKFHLGLFERPDVDVAAAPKLMQTEEARQVARRAAGEGIILLKNANNTLPIAPSVKSVAVIGAMAVPEAERVWTDPAGLGRRVGQSLPDALKERLPADASVIYEPAFTRNCGTEFADKAAAIRAAAASDLVVAMLGEDCEFIGEAASRTNLGLPGVQQELLEALVATGKPIVLVLATGRPLVLTWADQHVAAIVQTFHGGTEGRAVIAEVLSGQANPAGRTPMSFPRSVGQIPVYYDHLPTGRPQKEHKRYESIYMDERNEPLYPFGFGLSYSRFTYANPRVDRANISLNGTAKVSVDVTNAGRRDGQEVVQLYIRQPVASRSRPVRELKGFKKLMIKAGETIAVTFDLPANQLGMHDDAGRYVVEPGDVEIYLGGSSLAETVTQITLTRP</sequence>
<evidence type="ECO:0000256" key="1">
    <source>
        <dbReference type="ARBA" id="ARBA00005336"/>
    </source>
</evidence>
<dbReference type="InterPro" id="IPR017853">
    <property type="entry name" value="GH"/>
</dbReference>
<dbReference type="Pfam" id="PF01915">
    <property type="entry name" value="Glyco_hydro_3_C"/>
    <property type="match status" value="1"/>
</dbReference>
<dbReference type="SUPFAM" id="SSF51445">
    <property type="entry name" value="(Trans)glycosidases"/>
    <property type="match status" value="1"/>
</dbReference>
<dbReference type="PANTHER" id="PTHR42715">
    <property type="entry name" value="BETA-GLUCOSIDASE"/>
    <property type="match status" value="1"/>
</dbReference>
<dbReference type="Gene3D" id="3.20.20.300">
    <property type="entry name" value="Glycoside hydrolase, family 3, N-terminal domain"/>
    <property type="match status" value="1"/>
</dbReference>
<dbReference type="PANTHER" id="PTHR42715:SF10">
    <property type="entry name" value="BETA-GLUCOSIDASE"/>
    <property type="match status" value="1"/>
</dbReference>
<dbReference type="EMBL" id="QQTP01000001">
    <property type="protein sequence ID" value="RDJ29074.1"/>
    <property type="molecule type" value="Genomic_DNA"/>
</dbReference>
<dbReference type="SUPFAM" id="SSF52279">
    <property type="entry name" value="Beta-D-glucan exohydrolase, C-terminal domain"/>
    <property type="match status" value="1"/>
</dbReference>
<reference evidence="8" key="1">
    <citation type="submission" date="2018-07" db="EMBL/GenBank/DDBJ databases">
        <authorList>
            <person name="Safronova V.I."/>
            <person name="Chirak E.R."/>
            <person name="Sazanova A.L."/>
        </authorList>
    </citation>
    <scope>NUCLEOTIDE SEQUENCE [LARGE SCALE GENOMIC DNA]</scope>
    <source>
        <strain evidence="8">RCAM04685</strain>
    </source>
</reference>
<dbReference type="InterPro" id="IPR002772">
    <property type="entry name" value="Glyco_hydro_3_C"/>
</dbReference>
<dbReference type="Pfam" id="PF00933">
    <property type="entry name" value="Glyco_hydro_3"/>
    <property type="match status" value="1"/>
</dbReference>
<dbReference type="SMART" id="SM01217">
    <property type="entry name" value="Fn3_like"/>
    <property type="match status" value="1"/>
</dbReference>
<feature type="domain" description="Fibronectin type III-like" evidence="6">
    <location>
        <begin position="675"/>
        <end position="744"/>
    </location>
</feature>
<dbReference type="OrthoDB" id="9781691at2"/>
<dbReference type="InterPro" id="IPR036881">
    <property type="entry name" value="Glyco_hydro_3_C_sf"/>
</dbReference>
<evidence type="ECO:0000256" key="5">
    <source>
        <dbReference type="ARBA" id="ARBA00032594"/>
    </source>
</evidence>
<dbReference type="GO" id="GO:0005975">
    <property type="term" value="P:carbohydrate metabolic process"/>
    <property type="evidence" value="ECO:0007669"/>
    <property type="project" value="InterPro"/>
</dbReference>
<dbReference type="Gene3D" id="2.60.40.10">
    <property type="entry name" value="Immunoglobulins"/>
    <property type="match status" value="1"/>
</dbReference>
<comment type="similarity">
    <text evidence="1">Belongs to the glycosyl hydrolase 3 family.</text>
</comment>
<dbReference type="GO" id="GO:0008422">
    <property type="term" value="F:beta-glucosidase activity"/>
    <property type="evidence" value="ECO:0007669"/>
    <property type="project" value="UniProtKB-ARBA"/>
</dbReference>
<evidence type="ECO:0000256" key="2">
    <source>
        <dbReference type="ARBA" id="ARBA00022801"/>
    </source>
</evidence>
<dbReference type="InterPro" id="IPR001764">
    <property type="entry name" value="Glyco_hydro_3_N"/>
</dbReference>